<sequence length="440" mass="51046">MSESKIKTRQFTGCWTCRYKKKKCDTSNFKNKSSCDNCLKNGEICTFHVKLTWTDSNKIVLFKDQSISNFEDLVKYNKQLSKQIKTNILIKKKNSATVSDRRFMVYENEHKLLSCKKNEENNYQDIVDKKMNHLLNILEAKLQTCKSSSCSVGPFGVFKCEKQKKKKQRQEFKLGIVRSLFGSKDSIKSTLQDLERERWDSVNTIVGTSDSEKMDLDYEGSLATSDQLLNTFHSSNYITELLTFDSTINDMLLHPEQNNMLFEIENRDTSSKDFVSDFQLTENFIKSLKMLPVQSKYNLSALAKSLIDSLNCKRNYLEALRLNKLLGWCLVSVDVPIKDHVPLFLYEALENIEFDILNHGEHCTTFDVLEVKFINLSLIGLMLREACIDEFCELLLKWFNTLIFLNGKLEIFGSSDKLVQIFSDKTNLQTIFVLIEYFFC</sequence>
<organism evidence="2 3">
    <name type="scientific">Hanseniaspora valbyensis NRRL Y-1626</name>
    <dbReference type="NCBI Taxonomy" id="766949"/>
    <lineage>
        <taxon>Eukaryota</taxon>
        <taxon>Fungi</taxon>
        <taxon>Dikarya</taxon>
        <taxon>Ascomycota</taxon>
        <taxon>Saccharomycotina</taxon>
        <taxon>Saccharomycetes</taxon>
        <taxon>Saccharomycodales</taxon>
        <taxon>Saccharomycodaceae</taxon>
        <taxon>Hanseniaspora</taxon>
    </lineage>
</organism>
<dbReference type="InterPro" id="IPR001138">
    <property type="entry name" value="Zn2Cys6_DnaBD"/>
</dbReference>
<evidence type="ECO:0000259" key="1">
    <source>
        <dbReference type="PROSITE" id="PS50048"/>
    </source>
</evidence>
<dbReference type="SMART" id="SM00066">
    <property type="entry name" value="GAL4"/>
    <property type="match status" value="1"/>
</dbReference>
<proteinExistence type="predicted"/>
<dbReference type="GO" id="GO:0000981">
    <property type="term" value="F:DNA-binding transcription factor activity, RNA polymerase II-specific"/>
    <property type="evidence" value="ECO:0007669"/>
    <property type="project" value="InterPro"/>
</dbReference>
<dbReference type="InterPro" id="IPR036864">
    <property type="entry name" value="Zn2-C6_fun-type_DNA-bd_sf"/>
</dbReference>
<dbReference type="EMBL" id="LXPE01000009">
    <property type="protein sequence ID" value="OBA27323.1"/>
    <property type="molecule type" value="Genomic_DNA"/>
</dbReference>
<dbReference type="OrthoDB" id="416217at2759"/>
<evidence type="ECO:0000313" key="2">
    <source>
        <dbReference type="EMBL" id="OBA27323.1"/>
    </source>
</evidence>
<comment type="caution">
    <text evidence="2">The sequence shown here is derived from an EMBL/GenBank/DDBJ whole genome shotgun (WGS) entry which is preliminary data.</text>
</comment>
<dbReference type="PROSITE" id="PS50048">
    <property type="entry name" value="ZN2_CY6_FUNGAL_2"/>
    <property type="match status" value="1"/>
</dbReference>
<gene>
    <name evidence="2" type="ORF">HANVADRAFT_52352</name>
</gene>
<dbReference type="AlphaFoldDB" id="A0A1B7TF11"/>
<keyword evidence="3" id="KW-1185">Reference proteome</keyword>
<dbReference type="Proteomes" id="UP000092321">
    <property type="component" value="Unassembled WGS sequence"/>
</dbReference>
<protein>
    <recommendedName>
        <fullName evidence="1">Zn(2)-C6 fungal-type domain-containing protein</fullName>
    </recommendedName>
</protein>
<dbReference type="GO" id="GO:0008270">
    <property type="term" value="F:zinc ion binding"/>
    <property type="evidence" value="ECO:0007669"/>
    <property type="project" value="InterPro"/>
</dbReference>
<dbReference type="Pfam" id="PF00172">
    <property type="entry name" value="Zn_clus"/>
    <property type="match status" value="1"/>
</dbReference>
<dbReference type="Gene3D" id="4.10.240.10">
    <property type="entry name" value="Zn(2)-C6 fungal-type DNA-binding domain"/>
    <property type="match status" value="1"/>
</dbReference>
<dbReference type="CDD" id="cd00067">
    <property type="entry name" value="GAL4"/>
    <property type="match status" value="1"/>
</dbReference>
<evidence type="ECO:0000313" key="3">
    <source>
        <dbReference type="Proteomes" id="UP000092321"/>
    </source>
</evidence>
<name>A0A1B7TF11_9ASCO</name>
<dbReference type="PROSITE" id="PS00463">
    <property type="entry name" value="ZN2_CY6_FUNGAL_1"/>
    <property type="match status" value="1"/>
</dbReference>
<reference evidence="3" key="1">
    <citation type="journal article" date="2016" name="Proc. Natl. Acad. Sci. U.S.A.">
        <title>Comparative genomics of biotechnologically important yeasts.</title>
        <authorList>
            <person name="Riley R."/>
            <person name="Haridas S."/>
            <person name="Wolfe K.H."/>
            <person name="Lopes M.R."/>
            <person name="Hittinger C.T."/>
            <person name="Goeker M."/>
            <person name="Salamov A.A."/>
            <person name="Wisecaver J.H."/>
            <person name="Long T.M."/>
            <person name="Calvey C.H."/>
            <person name="Aerts A.L."/>
            <person name="Barry K.W."/>
            <person name="Choi C."/>
            <person name="Clum A."/>
            <person name="Coughlan A.Y."/>
            <person name="Deshpande S."/>
            <person name="Douglass A.P."/>
            <person name="Hanson S.J."/>
            <person name="Klenk H.-P."/>
            <person name="LaButti K.M."/>
            <person name="Lapidus A."/>
            <person name="Lindquist E.A."/>
            <person name="Lipzen A.M."/>
            <person name="Meier-Kolthoff J.P."/>
            <person name="Ohm R.A."/>
            <person name="Otillar R.P."/>
            <person name="Pangilinan J.L."/>
            <person name="Peng Y."/>
            <person name="Rokas A."/>
            <person name="Rosa C.A."/>
            <person name="Scheuner C."/>
            <person name="Sibirny A.A."/>
            <person name="Slot J.C."/>
            <person name="Stielow J.B."/>
            <person name="Sun H."/>
            <person name="Kurtzman C.P."/>
            <person name="Blackwell M."/>
            <person name="Grigoriev I.V."/>
            <person name="Jeffries T.W."/>
        </authorList>
    </citation>
    <scope>NUCLEOTIDE SEQUENCE [LARGE SCALE GENOMIC DNA]</scope>
    <source>
        <strain evidence="3">NRRL Y-1626</strain>
    </source>
</reference>
<accession>A0A1B7TF11</accession>
<feature type="domain" description="Zn(2)-C6 fungal-type" evidence="1">
    <location>
        <begin position="13"/>
        <end position="47"/>
    </location>
</feature>
<dbReference type="SUPFAM" id="SSF57701">
    <property type="entry name" value="Zn2/Cys6 DNA-binding domain"/>
    <property type="match status" value="1"/>
</dbReference>